<dbReference type="Proteomes" id="UP000664800">
    <property type="component" value="Unassembled WGS sequence"/>
</dbReference>
<evidence type="ECO:0000313" key="6">
    <source>
        <dbReference type="Proteomes" id="UP000664800"/>
    </source>
</evidence>
<gene>
    <name evidence="5" type="ORF">J0I24_12395</name>
</gene>
<reference evidence="5" key="1">
    <citation type="submission" date="2021-02" db="EMBL/GenBank/DDBJ databases">
        <title>Thiocyanate and organic carbon inputs drive convergent selection for specific autotrophic Afipia and Thiobacillus strains within complex microbiomes.</title>
        <authorList>
            <person name="Huddy R.J."/>
            <person name="Sachdeva R."/>
            <person name="Kadzinga F."/>
            <person name="Kantor R.S."/>
            <person name="Harrison S.T.L."/>
            <person name="Banfield J.F."/>
        </authorList>
    </citation>
    <scope>NUCLEOTIDE SEQUENCE</scope>
    <source>
        <strain evidence="5">SCN18_13_7_16_R3_B_64_19</strain>
    </source>
</reference>
<keyword evidence="1" id="KW-1003">Cell membrane</keyword>
<name>A0A8I1MY11_THIA3</name>
<protein>
    <submittedName>
        <fullName evidence="5">ABC transporter ATP-binding protein</fullName>
    </submittedName>
</protein>
<dbReference type="InterPro" id="IPR003593">
    <property type="entry name" value="AAA+_ATPase"/>
</dbReference>
<sequence length="600" mass="65523">MSANTETSARSEQVAVPSDAALEFAAVHKQFRQGNSVIDALKGVDVRIQQGRITGLLGPDGAGKTTLIRLAAALLLPSSGEVRVLGLDVRQSASAIQQMIGYMPQRFGLYEDLTVQENLDLYADLQGLKATERQSRFDDLLKLTALGPFSHRRAGALSGGMKQKLGLACTLLRAPRLLLLDEPTVGVDPISRRELWSIIKLLRSQNVAVLVSTAYLDEAEQCDDIVLLHEGNVLAHQPPLAFRAPLKGHVFVVRHAQWHRRTLQESLHARAGVVDALVQAEGVRVVLQDTQPLQQPGEDWQAVEPRFEDAFVSLLHTGLPAPQTQAAPKVEAAVATVAIAAKPDDAASTVIEVKELRRFFGAFQAVKGISFNVGKGEIFGLLGANGAGKSTTFRMLCGLLPASSGTLRVAGADLRTASADARERIGYVSQKFALYGNLTARQNLNFFASAYGLRGARRKQRLAWAFDEFDLSEYADAEAMDLPLGYKQRLALACALMHEPSILFLDEPTSGVDPLARREFWQRINHLAESGVTVMITTHFMDEAEYCDHLVLMSLGEILAFGTPREIRGRIRTDALPDPTMEDAFIALIQSHEAQIRRAA</sequence>
<dbReference type="InterPro" id="IPR003439">
    <property type="entry name" value="ABC_transporter-like_ATP-bd"/>
</dbReference>
<dbReference type="EMBL" id="JAFKMR010000024">
    <property type="protein sequence ID" value="MBN8745090.1"/>
    <property type="molecule type" value="Genomic_DNA"/>
</dbReference>
<feature type="domain" description="ABC transporter" evidence="4">
    <location>
        <begin position="22"/>
        <end position="255"/>
    </location>
</feature>
<dbReference type="GO" id="GO:0005524">
    <property type="term" value="F:ATP binding"/>
    <property type="evidence" value="ECO:0007669"/>
    <property type="project" value="UniProtKB-KW"/>
</dbReference>
<dbReference type="RefSeq" id="WP_276731424.1">
    <property type="nucleotide sequence ID" value="NZ_JAFKMR010000024.1"/>
</dbReference>
<dbReference type="CDD" id="cd03230">
    <property type="entry name" value="ABC_DR_subfamily_A"/>
    <property type="match status" value="2"/>
</dbReference>
<feature type="domain" description="ABC transporter" evidence="4">
    <location>
        <begin position="351"/>
        <end position="580"/>
    </location>
</feature>
<organism evidence="5 6">
    <name type="scientific">Thiomonas arsenitoxydans (strain DSM 22701 / CIP 110005 / 3As)</name>
    <dbReference type="NCBI Taxonomy" id="426114"/>
    <lineage>
        <taxon>Bacteria</taxon>
        <taxon>Pseudomonadati</taxon>
        <taxon>Pseudomonadota</taxon>
        <taxon>Betaproteobacteria</taxon>
        <taxon>Burkholderiales</taxon>
        <taxon>Thiomonas</taxon>
    </lineage>
</organism>
<evidence type="ECO:0000259" key="4">
    <source>
        <dbReference type="PROSITE" id="PS50893"/>
    </source>
</evidence>
<dbReference type="InterPro" id="IPR017871">
    <property type="entry name" value="ABC_transporter-like_CS"/>
</dbReference>
<dbReference type="PROSITE" id="PS00211">
    <property type="entry name" value="ABC_TRANSPORTER_1"/>
    <property type="match status" value="1"/>
</dbReference>
<keyword evidence="2" id="KW-0547">Nucleotide-binding</keyword>
<dbReference type="PANTHER" id="PTHR43038">
    <property type="entry name" value="ATP-BINDING CASSETTE, SUB-FAMILY H, MEMBER 1"/>
    <property type="match status" value="1"/>
</dbReference>
<comment type="caution">
    <text evidence="5">The sequence shown here is derived from an EMBL/GenBank/DDBJ whole genome shotgun (WGS) entry which is preliminary data.</text>
</comment>
<dbReference type="SMART" id="SM00382">
    <property type="entry name" value="AAA"/>
    <property type="match status" value="2"/>
</dbReference>
<dbReference type="Gene3D" id="3.40.50.300">
    <property type="entry name" value="P-loop containing nucleotide triphosphate hydrolases"/>
    <property type="match status" value="2"/>
</dbReference>
<dbReference type="SUPFAM" id="SSF52540">
    <property type="entry name" value="P-loop containing nucleoside triphosphate hydrolases"/>
    <property type="match status" value="2"/>
</dbReference>
<evidence type="ECO:0000256" key="1">
    <source>
        <dbReference type="ARBA" id="ARBA00022475"/>
    </source>
</evidence>
<dbReference type="GO" id="GO:0016887">
    <property type="term" value="F:ATP hydrolysis activity"/>
    <property type="evidence" value="ECO:0007669"/>
    <property type="project" value="InterPro"/>
</dbReference>
<evidence type="ECO:0000256" key="3">
    <source>
        <dbReference type="ARBA" id="ARBA00022840"/>
    </source>
</evidence>
<evidence type="ECO:0000313" key="5">
    <source>
        <dbReference type="EMBL" id="MBN8745090.1"/>
    </source>
</evidence>
<dbReference type="PROSITE" id="PS50893">
    <property type="entry name" value="ABC_TRANSPORTER_2"/>
    <property type="match status" value="2"/>
</dbReference>
<dbReference type="PANTHER" id="PTHR43038:SF3">
    <property type="entry name" value="ABC TRANSPORTER G FAMILY MEMBER 20 ISOFORM X1"/>
    <property type="match status" value="1"/>
</dbReference>
<dbReference type="InterPro" id="IPR027417">
    <property type="entry name" value="P-loop_NTPase"/>
</dbReference>
<proteinExistence type="predicted"/>
<evidence type="ECO:0000256" key="2">
    <source>
        <dbReference type="ARBA" id="ARBA00022741"/>
    </source>
</evidence>
<dbReference type="AlphaFoldDB" id="A0A8I1MY11"/>
<keyword evidence="1" id="KW-0472">Membrane</keyword>
<dbReference type="Pfam" id="PF00005">
    <property type="entry name" value="ABC_tran"/>
    <property type="match status" value="2"/>
</dbReference>
<keyword evidence="3 5" id="KW-0067">ATP-binding</keyword>
<accession>A0A8I1MY11</accession>